<feature type="region of interest" description="Disordered" evidence="1">
    <location>
        <begin position="85"/>
        <end position="256"/>
    </location>
</feature>
<dbReference type="Proteomes" id="UP001141327">
    <property type="component" value="Unassembled WGS sequence"/>
</dbReference>
<feature type="compositionally biased region" description="Low complexity" evidence="1">
    <location>
        <begin position="136"/>
        <end position="147"/>
    </location>
</feature>
<proteinExistence type="predicted"/>
<protein>
    <submittedName>
        <fullName evidence="2">Uncharacterized protein</fullName>
    </submittedName>
</protein>
<evidence type="ECO:0000256" key="1">
    <source>
        <dbReference type="SAM" id="MobiDB-lite"/>
    </source>
</evidence>
<gene>
    <name evidence="2" type="ORF">PAPYR_684</name>
</gene>
<keyword evidence="3" id="KW-1185">Reference proteome</keyword>
<feature type="compositionally biased region" description="Acidic residues" evidence="1">
    <location>
        <begin position="186"/>
        <end position="200"/>
    </location>
</feature>
<organism evidence="2 3">
    <name type="scientific">Paratrimastix pyriformis</name>
    <dbReference type="NCBI Taxonomy" id="342808"/>
    <lineage>
        <taxon>Eukaryota</taxon>
        <taxon>Metamonada</taxon>
        <taxon>Preaxostyla</taxon>
        <taxon>Paratrimastigidae</taxon>
        <taxon>Paratrimastix</taxon>
    </lineage>
</organism>
<feature type="compositionally biased region" description="Low complexity" evidence="1">
    <location>
        <begin position="272"/>
        <end position="284"/>
    </location>
</feature>
<evidence type="ECO:0000313" key="2">
    <source>
        <dbReference type="EMBL" id="KAJ4462676.1"/>
    </source>
</evidence>
<accession>A0ABQ8UX32</accession>
<dbReference type="EMBL" id="JAPMOS010000002">
    <property type="protein sequence ID" value="KAJ4462676.1"/>
    <property type="molecule type" value="Genomic_DNA"/>
</dbReference>
<reference evidence="2" key="1">
    <citation type="journal article" date="2022" name="bioRxiv">
        <title>Genomics of Preaxostyla Flagellates Illuminates Evolutionary Transitions and the Path Towards Mitochondrial Loss.</title>
        <authorList>
            <person name="Novak L.V.F."/>
            <person name="Treitli S.C."/>
            <person name="Pyrih J."/>
            <person name="Halakuc P."/>
            <person name="Pipaliya S.V."/>
            <person name="Vacek V."/>
            <person name="Brzon O."/>
            <person name="Soukal P."/>
            <person name="Eme L."/>
            <person name="Dacks J.B."/>
            <person name="Karnkowska A."/>
            <person name="Elias M."/>
            <person name="Hampl V."/>
        </authorList>
    </citation>
    <scope>NUCLEOTIDE SEQUENCE</scope>
    <source>
        <strain evidence="2">RCP-MX</strain>
    </source>
</reference>
<feature type="compositionally biased region" description="Basic and acidic residues" evidence="1">
    <location>
        <begin position="27"/>
        <end position="43"/>
    </location>
</feature>
<comment type="caution">
    <text evidence="2">The sequence shown here is derived from an EMBL/GenBank/DDBJ whole genome shotgun (WGS) entry which is preliminary data.</text>
</comment>
<feature type="region of interest" description="Disordered" evidence="1">
    <location>
        <begin position="272"/>
        <end position="296"/>
    </location>
</feature>
<sequence>MERPPLNPGDRGAPIHFSIEQQAFKAPPRDEVKQRKQEVDQFSRRKPLGAKPDWNASAQPANFKPYAYFPSRTLSRYQPLEKANHYDFHSPAPIPKNPLMSVPKPEKFNVDPLLHFGLTPDPPGDTGATRTRGKSAKSSNASRARSSSPRRRPTGSALPIHENAATRLDVFSDGEEPTPVERAPEEAESEGSGEGVEGDDGAPSVHSEMSGPGWNASTYIDPKERAASSDVQHERTKQHKEVLRATGRLQPRAPTLVQRETQHLEAVRQARALAAAPKPASAPTRPGPSPEMEATRKKVWRDMQATRGPPNLQIARTHPGTYGFVAVEQREGWSCCMAFARDAPGCAVQVANRDRWQLGGFDGSS</sequence>
<feature type="compositionally biased region" description="Basic and acidic residues" evidence="1">
    <location>
        <begin position="221"/>
        <end position="243"/>
    </location>
</feature>
<evidence type="ECO:0000313" key="3">
    <source>
        <dbReference type="Proteomes" id="UP001141327"/>
    </source>
</evidence>
<name>A0ABQ8UX32_9EUKA</name>
<feature type="region of interest" description="Disordered" evidence="1">
    <location>
        <begin position="21"/>
        <end position="62"/>
    </location>
</feature>